<dbReference type="GeneID" id="58108018"/>
<keyword evidence="3 5" id="KW-0560">Oxidoreductase</keyword>
<dbReference type="PANTHER" id="PTHR11592:SF78">
    <property type="entry name" value="GLUTATHIONE PEROXIDASE"/>
    <property type="match status" value="1"/>
</dbReference>
<comment type="similarity">
    <text evidence="1 5">Belongs to the glutathione peroxidase family.</text>
</comment>
<dbReference type="RefSeq" id="WP_140924007.1">
    <property type="nucleotide sequence ID" value="NZ_QUBF01000002.1"/>
</dbReference>
<dbReference type="GO" id="GO:0004601">
    <property type="term" value="F:peroxidase activity"/>
    <property type="evidence" value="ECO:0007669"/>
    <property type="project" value="UniProtKB-KW"/>
</dbReference>
<proteinExistence type="inferred from homology"/>
<dbReference type="Proteomes" id="UP000784700">
    <property type="component" value="Unassembled WGS sequence"/>
</dbReference>
<accession>A0A9Q8IMD9</accession>
<dbReference type="Pfam" id="PF00255">
    <property type="entry name" value="GSHPx"/>
    <property type="match status" value="1"/>
</dbReference>
<evidence type="ECO:0000313" key="7">
    <source>
        <dbReference type="Proteomes" id="UP000784700"/>
    </source>
</evidence>
<evidence type="ECO:0000313" key="6">
    <source>
        <dbReference type="EMBL" id="TPR45051.1"/>
    </source>
</evidence>
<name>A0A9Q8IMD9_9LACO</name>
<organism evidence="6 7">
    <name type="scientific">Apilactobacillus micheneri</name>
    <dbReference type="NCBI Taxonomy" id="1899430"/>
    <lineage>
        <taxon>Bacteria</taxon>
        <taxon>Bacillati</taxon>
        <taxon>Bacillota</taxon>
        <taxon>Bacilli</taxon>
        <taxon>Lactobacillales</taxon>
        <taxon>Lactobacillaceae</taxon>
        <taxon>Apilactobacillus</taxon>
    </lineage>
</organism>
<dbReference type="CDD" id="cd00340">
    <property type="entry name" value="GSH_Peroxidase"/>
    <property type="match status" value="1"/>
</dbReference>
<keyword evidence="2 5" id="KW-0575">Peroxidase</keyword>
<dbReference type="PRINTS" id="PR01011">
    <property type="entry name" value="GLUTPROXDASE"/>
</dbReference>
<gene>
    <name evidence="6" type="ORF">DY130_02345</name>
</gene>
<dbReference type="InterPro" id="IPR029759">
    <property type="entry name" value="GPX_AS"/>
</dbReference>
<dbReference type="PROSITE" id="PS51355">
    <property type="entry name" value="GLUTATHIONE_PEROXID_3"/>
    <property type="match status" value="1"/>
</dbReference>
<dbReference type="AlphaFoldDB" id="A0A9Q8IMD9"/>
<reference evidence="6" key="1">
    <citation type="submission" date="2018-08" db="EMBL/GenBank/DDBJ databases">
        <title>Comparative genomics of wild bee and flower associated Lactobacillus reveals potential adaptation to the bee host.</title>
        <authorList>
            <person name="Vuong H.Q."/>
            <person name="Mcfrederick Q.S."/>
        </authorList>
    </citation>
    <scope>NUCLEOTIDE SEQUENCE</scope>
    <source>
        <strain evidence="6">HV_63</strain>
    </source>
</reference>
<evidence type="ECO:0000256" key="5">
    <source>
        <dbReference type="RuleBase" id="RU000499"/>
    </source>
</evidence>
<evidence type="ECO:0000256" key="3">
    <source>
        <dbReference type="ARBA" id="ARBA00023002"/>
    </source>
</evidence>
<dbReference type="PROSITE" id="PS00460">
    <property type="entry name" value="GLUTATHIONE_PEROXID_1"/>
    <property type="match status" value="1"/>
</dbReference>
<dbReference type="PIRSF" id="PIRSF000303">
    <property type="entry name" value="Glutathion_perox"/>
    <property type="match status" value="1"/>
</dbReference>
<dbReference type="InterPro" id="IPR036249">
    <property type="entry name" value="Thioredoxin-like_sf"/>
</dbReference>
<dbReference type="InterPro" id="IPR000889">
    <property type="entry name" value="Glutathione_peroxidase"/>
</dbReference>
<comment type="caution">
    <text evidence="6">The sequence shown here is derived from an EMBL/GenBank/DDBJ whole genome shotgun (WGS) entry which is preliminary data.</text>
</comment>
<dbReference type="Gene3D" id="3.40.30.10">
    <property type="entry name" value="Glutaredoxin"/>
    <property type="match status" value="1"/>
</dbReference>
<evidence type="ECO:0000256" key="1">
    <source>
        <dbReference type="ARBA" id="ARBA00006926"/>
    </source>
</evidence>
<dbReference type="SUPFAM" id="SSF52833">
    <property type="entry name" value="Thioredoxin-like"/>
    <property type="match status" value="1"/>
</dbReference>
<evidence type="ECO:0000256" key="2">
    <source>
        <dbReference type="ARBA" id="ARBA00022559"/>
    </source>
</evidence>
<feature type="active site" evidence="4">
    <location>
        <position position="37"/>
    </location>
</feature>
<evidence type="ECO:0000256" key="4">
    <source>
        <dbReference type="PIRSR" id="PIRSR000303-1"/>
    </source>
</evidence>
<sequence>MAKNIYDFKLTEMNGQTIDFNRFKDRVILIVNTASKCGLAGQLKDLEYLYQKYSDDGFIVVGVPSNQFHMELKSNQKTSEYCQLHFGVTFPMSKQAKVNGQDELPLFKYLKDQSKRGRIKFNYTKFLIGREGNLVRRYSPFKTPKKFEQDIINEINNG</sequence>
<protein>
    <recommendedName>
        <fullName evidence="5">Glutathione peroxidase</fullName>
    </recommendedName>
</protein>
<dbReference type="PANTHER" id="PTHR11592">
    <property type="entry name" value="GLUTATHIONE PEROXIDASE"/>
    <property type="match status" value="1"/>
</dbReference>
<dbReference type="GO" id="GO:0034599">
    <property type="term" value="P:cellular response to oxidative stress"/>
    <property type="evidence" value="ECO:0007669"/>
    <property type="project" value="TreeGrafter"/>
</dbReference>
<dbReference type="EMBL" id="QUBG01000002">
    <property type="protein sequence ID" value="TPR45051.1"/>
    <property type="molecule type" value="Genomic_DNA"/>
</dbReference>